<gene>
    <name evidence="1" type="ORF">NQ317_018897</name>
</gene>
<comment type="caution">
    <text evidence="1">The sequence shown here is derived from an EMBL/GenBank/DDBJ whole genome shotgun (WGS) entry which is preliminary data.</text>
</comment>
<name>A0ABQ9IQF3_9CUCU</name>
<protein>
    <submittedName>
        <fullName evidence="1">Uncharacterized protein</fullName>
    </submittedName>
</protein>
<organism evidence="1 2">
    <name type="scientific">Molorchus minor</name>
    <dbReference type="NCBI Taxonomy" id="1323400"/>
    <lineage>
        <taxon>Eukaryota</taxon>
        <taxon>Metazoa</taxon>
        <taxon>Ecdysozoa</taxon>
        <taxon>Arthropoda</taxon>
        <taxon>Hexapoda</taxon>
        <taxon>Insecta</taxon>
        <taxon>Pterygota</taxon>
        <taxon>Neoptera</taxon>
        <taxon>Endopterygota</taxon>
        <taxon>Coleoptera</taxon>
        <taxon>Polyphaga</taxon>
        <taxon>Cucujiformia</taxon>
        <taxon>Chrysomeloidea</taxon>
        <taxon>Cerambycidae</taxon>
        <taxon>Lamiinae</taxon>
        <taxon>Monochamini</taxon>
        <taxon>Molorchus</taxon>
    </lineage>
</organism>
<reference evidence="1" key="1">
    <citation type="journal article" date="2023" name="Insect Mol. Biol.">
        <title>Genome sequencing provides insights into the evolution of gene families encoding plant cell wall-degrading enzymes in longhorned beetles.</title>
        <authorList>
            <person name="Shin N.R."/>
            <person name="Okamura Y."/>
            <person name="Kirsch R."/>
            <person name="Pauchet Y."/>
        </authorList>
    </citation>
    <scope>NUCLEOTIDE SEQUENCE</scope>
    <source>
        <strain evidence="1">MMC_N1</strain>
    </source>
</reference>
<accession>A0ABQ9IQF3</accession>
<evidence type="ECO:0000313" key="1">
    <source>
        <dbReference type="EMBL" id="KAJ8952096.1"/>
    </source>
</evidence>
<keyword evidence="2" id="KW-1185">Reference proteome</keyword>
<proteinExistence type="predicted"/>
<sequence length="79" mass="8826">MTEIKNALRKSGFIIGDEGISHCEESIPSMITCISDNKNIGGVIIEFDINKAITYLKEKTVYLSLVLVMPDYHSGPMEY</sequence>
<evidence type="ECO:0000313" key="2">
    <source>
        <dbReference type="Proteomes" id="UP001162164"/>
    </source>
</evidence>
<dbReference type="Proteomes" id="UP001162164">
    <property type="component" value="Unassembled WGS sequence"/>
</dbReference>
<dbReference type="EMBL" id="JAPWTJ010003766">
    <property type="protein sequence ID" value="KAJ8952096.1"/>
    <property type="molecule type" value="Genomic_DNA"/>
</dbReference>